<dbReference type="CDD" id="cd00326">
    <property type="entry name" value="alpha_CA"/>
    <property type="match status" value="1"/>
</dbReference>
<dbReference type="InterPro" id="IPR023561">
    <property type="entry name" value="Carbonic_anhydrase_a-class"/>
</dbReference>
<evidence type="ECO:0000256" key="6">
    <source>
        <dbReference type="ARBA" id="ARBA00048348"/>
    </source>
</evidence>
<dbReference type="InterPro" id="IPR036398">
    <property type="entry name" value="CA_dom_sf"/>
</dbReference>
<dbReference type="EC" id="4.2.1.1" evidence="2"/>
<feature type="compositionally biased region" description="Polar residues" evidence="7">
    <location>
        <begin position="124"/>
        <end position="164"/>
    </location>
</feature>
<keyword evidence="11" id="KW-1185">Reference proteome</keyword>
<organism evidence="10 11">
    <name type="scientific">Folsomia candida</name>
    <name type="common">Springtail</name>
    <dbReference type="NCBI Taxonomy" id="158441"/>
    <lineage>
        <taxon>Eukaryota</taxon>
        <taxon>Metazoa</taxon>
        <taxon>Ecdysozoa</taxon>
        <taxon>Arthropoda</taxon>
        <taxon>Hexapoda</taxon>
        <taxon>Collembola</taxon>
        <taxon>Entomobryomorpha</taxon>
        <taxon>Isotomoidea</taxon>
        <taxon>Isotomidae</taxon>
        <taxon>Proisotominae</taxon>
        <taxon>Folsomia</taxon>
    </lineage>
</organism>
<protein>
    <recommendedName>
        <fullName evidence="2">carbonic anhydrase</fullName>
        <ecNumber evidence="2">4.2.1.1</ecNumber>
    </recommendedName>
</protein>
<comment type="similarity">
    <text evidence="1">Belongs to the alpha-carbonic anhydrase family.</text>
</comment>
<feature type="compositionally biased region" description="Acidic residues" evidence="7">
    <location>
        <begin position="189"/>
        <end position="200"/>
    </location>
</feature>
<evidence type="ECO:0000256" key="1">
    <source>
        <dbReference type="ARBA" id="ARBA00010718"/>
    </source>
</evidence>
<dbReference type="GO" id="GO:0004089">
    <property type="term" value="F:carbonate dehydratase activity"/>
    <property type="evidence" value="ECO:0007669"/>
    <property type="project" value="UniProtKB-EC"/>
</dbReference>
<comment type="caution">
    <text evidence="10">The sequence shown here is derived from an EMBL/GenBank/DDBJ whole genome shotgun (WGS) entry which is preliminary data.</text>
</comment>
<sequence length="570" mass="64003">MDLPLNFVATLILGLLVVYPDATSGLDMESRESLPTESWISSYITWMKTDSIPHHPITAKHWKIHSRLRRAPNVVASSSPQHPIETDGGGVSTDMQFKHSTEYFPLPITSPTENRLVEKSTLKNMQVTHTNMSSTGSSGYSELPTSSIPSHTLEPQQSTHFTSMSTQESSSEQQEESQTELDSFTPESESTDDAETEDIETTLTDSSSDTNLENFVKKLMSNPKAADLDLKSTDTKEILRLLMKKRLLAQKMHDYAKNMDEAVIESWDTDSCLINETKFPTLNLISDNADFFSMTSGPTNGSRDIRINKFYGVKRDRFYVRNNGNGVLSFKFEPDELTSQATIRGPGWKEEYILAKGDIYWSLDDKHGAQHALNGKAFALEMQLVHYLKTLGSLEKASKNAEGVLVTSILFEATGRPSPQMEPLARSAMSVGFPNKRWKQVHGPIDLKMIYPVDMSYLTYNGPYIHEPCTKNALWFVFKTPLPVSFSQLQRFRELRKHNSQRCSGVFIPLSRSTDKSSDRAVKTSNGRVYLSIVPQETLTNGGRTRIPNSVIKICIAVIVVLQFICMQIT</sequence>
<evidence type="ECO:0000256" key="2">
    <source>
        <dbReference type="ARBA" id="ARBA00012925"/>
    </source>
</evidence>
<keyword evidence="5" id="KW-0456">Lyase</keyword>
<dbReference type="GO" id="GO:0008270">
    <property type="term" value="F:zinc ion binding"/>
    <property type="evidence" value="ECO:0007669"/>
    <property type="project" value="InterPro"/>
</dbReference>
<evidence type="ECO:0000256" key="5">
    <source>
        <dbReference type="ARBA" id="ARBA00023239"/>
    </source>
</evidence>
<gene>
    <name evidence="10" type="ORF">Fcan01_02846</name>
</gene>
<reference evidence="10 11" key="1">
    <citation type="submission" date="2015-12" db="EMBL/GenBank/DDBJ databases">
        <title>The genome of Folsomia candida.</title>
        <authorList>
            <person name="Faddeeva A."/>
            <person name="Derks M.F."/>
            <person name="Anvar Y."/>
            <person name="Smit S."/>
            <person name="Van Straalen N."/>
            <person name="Roelofs D."/>
        </authorList>
    </citation>
    <scope>NUCLEOTIDE SEQUENCE [LARGE SCALE GENOMIC DNA]</scope>
    <source>
        <strain evidence="10 11">VU population</strain>
        <tissue evidence="10">Whole body</tissue>
    </source>
</reference>
<evidence type="ECO:0000256" key="4">
    <source>
        <dbReference type="ARBA" id="ARBA00022833"/>
    </source>
</evidence>
<dbReference type="PANTHER" id="PTHR18952:SF265">
    <property type="entry name" value="CARBONIC ANHYDRASE"/>
    <property type="match status" value="1"/>
</dbReference>
<dbReference type="Pfam" id="PF00194">
    <property type="entry name" value="Carb_anhydrase"/>
    <property type="match status" value="1"/>
</dbReference>
<feature type="region of interest" description="Disordered" evidence="7">
    <location>
        <begin position="124"/>
        <end position="208"/>
    </location>
</feature>
<comment type="catalytic activity">
    <reaction evidence="6">
        <text>hydrogencarbonate + H(+) = CO2 + H2O</text>
        <dbReference type="Rhea" id="RHEA:10748"/>
        <dbReference type="ChEBI" id="CHEBI:15377"/>
        <dbReference type="ChEBI" id="CHEBI:15378"/>
        <dbReference type="ChEBI" id="CHEBI:16526"/>
        <dbReference type="ChEBI" id="CHEBI:17544"/>
        <dbReference type="EC" id="4.2.1.1"/>
    </reaction>
</comment>
<accession>A0A226F3N3</accession>
<dbReference type="AlphaFoldDB" id="A0A226F3N3"/>
<name>A0A226F3N3_FOLCA</name>
<dbReference type="SUPFAM" id="SSF51069">
    <property type="entry name" value="Carbonic anhydrase"/>
    <property type="match status" value="1"/>
</dbReference>
<dbReference type="Gene3D" id="3.10.200.10">
    <property type="entry name" value="Alpha carbonic anhydrase"/>
    <property type="match status" value="1"/>
</dbReference>
<evidence type="ECO:0000256" key="7">
    <source>
        <dbReference type="SAM" id="MobiDB-lite"/>
    </source>
</evidence>
<dbReference type="EMBL" id="LNIX01000001">
    <property type="protein sequence ID" value="OXA64402.1"/>
    <property type="molecule type" value="Genomic_DNA"/>
</dbReference>
<evidence type="ECO:0000256" key="8">
    <source>
        <dbReference type="SAM" id="SignalP"/>
    </source>
</evidence>
<proteinExistence type="inferred from homology"/>
<dbReference type="PROSITE" id="PS51144">
    <property type="entry name" value="ALPHA_CA_2"/>
    <property type="match status" value="1"/>
</dbReference>
<feature type="signal peptide" evidence="8">
    <location>
        <begin position="1"/>
        <end position="25"/>
    </location>
</feature>
<keyword evidence="3" id="KW-0479">Metal-binding</keyword>
<evidence type="ECO:0000256" key="3">
    <source>
        <dbReference type="ARBA" id="ARBA00022723"/>
    </source>
</evidence>
<keyword evidence="4" id="KW-0862">Zinc</keyword>
<dbReference type="OrthoDB" id="429145at2759"/>
<evidence type="ECO:0000313" key="10">
    <source>
        <dbReference type="EMBL" id="OXA64402.1"/>
    </source>
</evidence>
<dbReference type="Proteomes" id="UP000198287">
    <property type="component" value="Unassembled WGS sequence"/>
</dbReference>
<feature type="domain" description="Alpha-carbonic anhydrase" evidence="9">
    <location>
        <begin position="253"/>
        <end position="526"/>
    </location>
</feature>
<dbReference type="InterPro" id="IPR001148">
    <property type="entry name" value="CA_dom"/>
</dbReference>
<evidence type="ECO:0000259" key="9">
    <source>
        <dbReference type="PROSITE" id="PS51144"/>
    </source>
</evidence>
<evidence type="ECO:0000313" key="11">
    <source>
        <dbReference type="Proteomes" id="UP000198287"/>
    </source>
</evidence>
<feature type="chain" id="PRO_5013279785" description="carbonic anhydrase" evidence="8">
    <location>
        <begin position="26"/>
        <end position="570"/>
    </location>
</feature>
<dbReference type="SMART" id="SM01057">
    <property type="entry name" value="Carb_anhydrase"/>
    <property type="match status" value="1"/>
</dbReference>
<dbReference type="PANTHER" id="PTHR18952">
    <property type="entry name" value="CARBONIC ANHYDRASE"/>
    <property type="match status" value="1"/>
</dbReference>
<keyword evidence="8" id="KW-0732">Signal</keyword>